<proteinExistence type="predicted"/>
<name>A0A5B6X2U3_9ROSI</name>
<dbReference type="EMBL" id="SMMG02000001">
    <property type="protein sequence ID" value="KAA3487305.1"/>
    <property type="molecule type" value="Genomic_DNA"/>
</dbReference>
<dbReference type="OrthoDB" id="1002254at2759"/>
<dbReference type="AlphaFoldDB" id="A0A5B6X2U3"/>
<comment type="caution">
    <text evidence="1">The sequence shown here is derived from an EMBL/GenBank/DDBJ whole genome shotgun (WGS) entry which is preliminary data.</text>
</comment>
<protein>
    <submittedName>
        <fullName evidence="1">Integrase</fullName>
    </submittedName>
</protein>
<organism evidence="1 2">
    <name type="scientific">Gossypium australe</name>
    <dbReference type="NCBI Taxonomy" id="47621"/>
    <lineage>
        <taxon>Eukaryota</taxon>
        <taxon>Viridiplantae</taxon>
        <taxon>Streptophyta</taxon>
        <taxon>Embryophyta</taxon>
        <taxon>Tracheophyta</taxon>
        <taxon>Spermatophyta</taxon>
        <taxon>Magnoliopsida</taxon>
        <taxon>eudicotyledons</taxon>
        <taxon>Gunneridae</taxon>
        <taxon>Pentapetalae</taxon>
        <taxon>rosids</taxon>
        <taxon>malvids</taxon>
        <taxon>Malvales</taxon>
        <taxon>Malvaceae</taxon>
        <taxon>Malvoideae</taxon>
        <taxon>Gossypium</taxon>
    </lineage>
</organism>
<evidence type="ECO:0000313" key="2">
    <source>
        <dbReference type="Proteomes" id="UP000325315"/>
    </source>
</evidence>
<gene>
    <name evidence="1" type="ORF">EPI10_031140</name>
</gene>
<reference evidence="2" key="1">
    <citation type="journal article" date="2019" name="Plant Biotechnol. J.">
        <title>Genome sequencing of the Australian wild diploid species Gossypium australe highlights disease resistance and delayed gland morphogenesis.</title>
        <authorList>
            <person name="Cai Y."/>
            <person name="Cai X."/>
            <person name="Wang Q."/>
            <person name="Wang P."/>
            <person name="Zhang Y."/>
            <person name="Cai C."/>
            <person name="Xu Y."/>
            <person name="Wang K."/>
            <person name="Zhou Z."/>
            <person name="Wang C."/>
            <person name="Geng S."/>
            <person name="Li B."/>
            <person name="Dong Q."/>
            <person name="Hou Y."/>
            <person name="Wang H."/>
            <person name="Ai P."/>
            <person name="Liu Z."/>
            <person name="Yi F."/>
            <person name="Sun M."/>
            <person name="An G."/>
            <person name="Cheng J."/>
            <person name="Zhang Y."/>
            <person name="Shi Q."/>
            <person name="Xie Y."/>
            <person name="Shi X."/>
            <person name="Chang Y."/>
            <person name="Huang F."/>
            <person name="Chen Y."/>
            <person name="Hong S."/>
            <person name="Mi L."/>
            <person name="Sun Q."/>
            <person name="Zhang L."/>
            <person name="Zhou B."/>
            <person name="Peng R."/>
            <person name="Zhang X."/>
            <person name="Liu F."/>
        </authorList>
    </citation>
    <scope>NUCLEOTIDE SEQUENCE [LARGE SCALE GENOMIC DNA]</scope>
    <source>
        <strain evidence="2">cv. PA1801</strain>
    </source>
</reference>
<keyword evidence="2" id="KW-1185">Reference proteome</keyword>
<evidence type="ECO:0000313" key="1">
    <source>
        <dbReference type="EMBL" id="KAA3487305.1"/>
    </source>
</evidence>
<sequence length="140" mass="16201">MPHFYRSQKLKKDLNLRQRRWLELLKDYELVIDYHPGKANVVADALSRKSLFSLRVMNTRLILSHDGSILVELKAKPAFLQQLCEAQKYGNELQTKRVQCESTSDSNIRSEPMINSELIQKILHEAYSGCLSVHPESTKM</sequence>
<accession>A0A5B6X2U3</accession>
<dbReference type="Proteomes" id="UP000325315">
    <property type="component" value="Unassembled WGS sequence"/>
</dbReference>